<protein>
    <recommendedName>
        <fullName evidence="5">Trigger factor</fullName>
        <ecNumber evidence="4">5.2.1.8</ecNumber>
    </recommendedName>
    <alternativeName>
        <fullName evidence="9">PPIase</fullName>
    </alternativeName>
</protein>
<keyword evidence="6" id="KW-0697">Rotamase</keyword>
<comment type="caution">
    <text evidence="12">The sequence shown here is derived from an EMBL/GenBank/DDBJ whole genome shotgun (WGS) entry which is preliminary data.</text>
</comment>
<dbReference type="GO" id="GO:0015031">
    <property type="term" value="P:protein transport"/>
    <property type="evidence" value="ECO:0007669"/>
    <property type="project" value="InterPro"/>
</dbReference>
<gene>
    <name evidence="12" type="primary">tig</name>
    <name evidence="12" type="ORF">EM932_17715</name>
</gene>
<dbReference type="GO" id="GO:0005737">
    <property type="term" value="C:cytoplasm"/>
    <property type="evidence" value="ECO:0007669"/>
    <property type="project" value="UniProtKB-SubCell"/>
</dbReference>
<feature type="domain" description="Trigger factor C-terminal" evidence="11">
    <location>
        <begin position="268"/>
        <end position="397"/>
    </location>
</feature>
<evidence type="ECO:0000256" key="5">
    <source>
        <dbReference type="ARBA" id="ARBA00016902"/>
    </source>
</evidence>
<evidence type="ECO:0000256" key="9">
    <source>
        <dbReference type="ARBA" id="ARBA00029986"/>
    </source>
</evidence>
<sequence>MNITRENVDALNAVVKVDIAKEDYSDKVEKILTDYRKTANIPGFRKGHVPMGMVKKQYGKAVLVDEVNKLLQDALNKYLTEEKLDVLGQPLPKPQDDINWDADGFSFEFELGLAPEFEVKLKGKKAITQYNIVADDKMIDEQIERIQKQYGKLVSQDVVVKDSEITGIYKNEEKEIENTVTLTLDKFKGKATEKQFIGAKVNDVITLKTKGLYDDEHELMHALKLGHDEVHGLDIEVNFTITEINERELADLDQELFDKLFGKDTVTTVTELKAKIKEDAEKQFVQQADQKLLNDVTEYLVENTKFDLPAEFLTKWMQTAGEKEMDEVQAREEYEKSEKSLRYQLIEGKLIADNDVQVTMDDIKNHAREMIKGQMAQFGQMNPSDKELDDIAARVLSNQDEARRISEQLISQKLLAVYKEKANIKVKELSYEKFVKEVYGDK</sequence>
<feature type="domain" description="Trigger factor ribosome-binding bacterial" evidence="10">
    <location>
        <begin position="1"/>
        <end position="146"/>
    </location>
</feature>
<proteinExistence type="inferred from homology"/>
<comment type="similarity">
    <text evidence="3">Belongs to the FKBP-type PPIase family. Tig subfamily.</text>
</comment>
<reference evidence="12 13" key="1">
    <citation type="submission" date="2019-04" db="EMBL/GenBank/DDBJ databases">
        <authorList>
            <person name="Liu A."/>
        </authorList>
    </citation>
    <scope>NUCLEOTIDE SEQUENCE [LARGE SCALE GENOMIC DNA]</scope>
    <source>
        <strain evidence="12 13">RZ03</strain>
    </source>
</reference>
<dbReference type="InterPro" id="IPR008881">
    <property type="entry name" value="Trigger_fac_ribosome-bd_bac"/>
</dbReference>
<evidence type="ECO:0000256" key="2">
    <source>
        <dbReference type="ARBA" id="ARBA00004496"/>
    </source>
</evidence>
<dbReference type="Gene3D" id="1.10.3120.10">
    <property type="entry name" value="Trigger factor, C-terminal domain"/>
    <property type="match status" value="1"/>
</dbReference>
<dbReference type="RefSeq" id="WP_135878544.1">
    <property type="nucleotide sequence ID" value="NZ_SRSO01000032.1"/>
</dbReference>
<evidence type="ECO:0000256" key="3">
    <source>
        <dbReference type="ARBA" id="ARBA00005464"/>
    </source>
</evidence>
<dbReference type="Pfam" id="PF05698">
    <property type="entry name" value="Trigger_C"/>
    <property type="match status" value="1"/>
</dbReference>
<dbReference type="GO" id="GO:0043335">
    <property type="term" value="P:protein unfolding"/>
    <property type="evidence" value="ECO:0007669"/>
    <property type="project" value="TreeGrafter"/>
</dbReference>
<evidence type="ECO:0000256" key="4">
    <source>
        <dbReference type="ARBA" id="ARBA00013194"/>
    </source>
</evidence>
<evidence type="ECO:0000256" key="8">
    <source>
        <dbReference type="ARBA" id="ARBA00023235"/>
    </source>
</evidence>
<accession>A0A4S1DS69</accession>
<dbReference type="SUPFAM" id="SSF109998">
    <property type="entry name" value="Triger factor/SurA peptide-binding domain-like"/>
    <property type="match status" value="1"/>
</dbReference>
<dbReference type="PIRSF" id="PIRSF003095">
    <property type="entry name" value="Trigger_factor"/>
    <property type="match status" value="1"/>
</dbReference>
<dbReference type="GO" id="GO:0051083">
    <property type="term" value="P:'de novo' cotranslational protein folding"/>
    <property type="evidence" value="ECO:0007669"/>
    <property type="project" value="TreeGrafter"/>
</dbReference>
<dbReference type="AlphaFoldDB" id="A0A4S1DS69"/>
<dbReference type="GO" id="GO:0003755">
    <property type="term" value="F:peptidyl-prolyl cis-trans isomerase activity"/>
    <property type="evidence" value="ECO:0007669"/>
    <property type="project" value="UniProtKB-KW"/>
</dbReference>
<evidence type="ECO:0000313" key="12">
    <source>
        <dbReference type="EMBL" id="TGV00860.1"/>
    </source>
</evidence>
<dbReference type="SUPFAM" id="SSF102735">
    <property type="entry name" value="Trigger factor ribosome-binding domain"/>
    <property type="match status" value="1"/>
</dbReference>
<dbReference type="OrthoDB" id="9767721at2"/>
<keyword evidence="13" id="KW-1185">Reference proteome</keyword>
<dbReference type="InterPro" id="IPR008880">
    <property type="entry name" value="Trigger_fac_C"/>
</dbReference>
<dbReference type="EC" id="5.2.1.8" evidence="4"/>
<name>A0A4S1DS69_9FLAO</name>
<dbReference type="NCBIfam" id="TIGR00115">
    <property type="entry name" value="tig"/>
    <property type="match status" value="1"/>
</dbReference>
<evidence type="ECO:0000313" key="13">
    <source>
        <dbReference type="Proteomes" id="UP000307602"/>
    </source>
</evidence>
<evidence type="ECO:0000256" key="6">
    <source>
        <dbReference type="ARBA" id="ARBA00023110"/>
    </source>
</evidence>
<dbReference type="GO" id="GO:0043022">
    <property type="term" value="F:ribosome binding"/>
    <property type="evidence" value="ECO:0007669"/>
    <property type="project" value="TreeGrafter"/>
</dbReference>
<evidence type="ECO:0000259" key="10">
    <source>
        <dbReference type="Pfam" id="PF05697"/>
    </source>
</evidence>
<comment type="catalytic activity">
    <reaction evidence="1">
        <text>[protein]-peptidylproline (omega=180) = [protein]-peptidylproline (omega=0)</text>
        <dbReference type="Rhea" id="RHEA:16237"/>
        <dbReference type="Rhea" id="RHEA-COMP:10747"/>
        <dbReference type="Rhea" id="RHEA-COMP:10748"/>
        <dbReference type="ChEBI" id="CHEBI:83833"/>
        <dbReference type="ChEBI" id="CHEBI:83834"/>
        <dbReference type="EC" id="5.2.1.8"/>
    </reaction>
</comment>
<comment type="subcellular location">
    <subcellularLocation>
        <location evidence="2">Cytoplasm</location>
    </subcellularLocation>
</comment>
<evidence type="ECO:0000256" key="7">
    <source>
        <dbReference type="ARBA" id="ARBA00023186"/>
    </source>
</evidence>
<dbReference type="GO" id="GO:0044183">
    <property type="term" value="F:protein folding chaperone"/>
    <property type="evidence" value="ECO:0007669"/>
    <property type="project" value="TreeGrafter"/>
</dbReference>
<dbReference type="InterPro" id="IPR036611">
    <property type="entry name" value="Trigger_fac_ribosome-bd_sf"/>
</dbReference>
<keyword evidence="8 12" id="KW-0413">Isomerase</keyword>
<keyword evidence="7" id="KW-0143">Chaperone</keyword>
<dbReference type="InterPro" id="IPR005215">
    <property type="entry name" value="Trig_fac"/>
</dbReference>
<dbReference type="PANTHER" id="PTHR30560:SF3">
    <property type="entry name" value="TRIGGER FACTOR-LIKE PROTEIN TIG, CHLOROPLASTIC"/>
    <property type="match status" value="1"/>
</dbReference>
<dbReference type="Gene3D" id="3.30.70.1050">
    <property type="entry name" value="Trigger factor ribosome-binding domain"/>
    <property type="match status" value="1"/>
</dbReference>
<evidence type="ECO:0000256" key="1">
    <source>
        <dbReference type="ARBA" id="ARBA00000971"/>
    </source>
</evidence>
<dbReference type="Proteomes" id="UP000307602">
    <property type="component" value="Unassembled WGS sequence"/>
</dbReference>
<dbReference type="InterPro" id="IPR027304">
    <property type="entry name" value="Trigger_fact/SurA_dom_sf"/>
</dbReference>
<dbReference type="Pfam" id="PF05697">
    <property type="entry name" value="Trigger_N"/>
    <property type="match status" value="1"/>
</dbReference>
<dbReference type="PANTHER" id="PTHR30560">
    <property type="entry name" value="TRIGGER FACTOR CHAPERONE AND PEPTIDYL-PROLYL CIS/TRANS ISOMERASE"/>
    <property type="match status" value="1"/>
</dbReference>
<dbReference type="InterPro" id="IPR037041">
    <property type="entry name" value="Trigger_fac_C_sf"/>
</dbReference>
<evidence type="ECO:0000259" key="11">
    <source>
        <dbReference type="Pfam" id="PF05698"/>
    </source>
</evidence>
<dbReference type="EMBL" id="SRSO01000032">
    <property type="protein sequence ID" value="TGV00860.1"/>
    <property type="molecule type" value="Genomic_DNA"/>
</dbReference>
<organism evidence="12 13">
    <name type="scientific">Flavivirga rizhaonensis</name>
    <dbReference type="NCBI Taxonomy" id="2559571"/>
    <lineage>
        <taxon>Bacteria</taxon>
        <taxon>Pseudomonadati</taxon>
        <taxon>Bacteroidota</taxon>
        <taxon>Flavobacteriia</taxon>
        <taxon>Flavobacteriales</taxon>
        <taxon>Flavobacteriaceae</taxon>
        <taxon>Flavivirga</taxon>
    </lineage>
</organism>